<evidence type="ECO:0000313" key="2">
    <source>
        <dbReference type="Proteomes" id="UP000559987"/>
    </source>
</evidence>
<organism evidence="1 2">
    <name type="scientific">Simiduia aestuariiviva</name>
    <dbReference type="NCBI Taxonomy" id="1510459"/>
    <lineage>
        <taxon>Bacteria</taxon>
        <taxon>Pseudomonadati</taxon>
        <taxon>Pseudomonadota</taxon>
        <taxon>Gammaproteobacteria</taxon>
        <taxon>Cellvibrionales</taxon>
        <taxon>Cellvibrionaceae</taxon>
        <taxon>Simiduia</taxon>
    </lineage>
</organism>
<dbReference type="InterPro" id="IPR011386">
    <property type="entry name" value="Put_ATP-NAD_kin"/>
</dbReference>
<dbReference type="PANTHER" id="PTHR40697">
    <property type="entry name" value="ACETOIN CATABOLISM PROTEIN X"/>
    <property type="match status" value="1"/>
</dbReference>
<evidence type="ECO:0000313" key="1">
    <source>
        <dbReference type="EMBL" id="MBB3168742.1"/>
    </source>
</evidence>
<dbReference type="InterPro" id="IPR017438">
    <property type="entry name" value="ATP-NAD_kinase_N"/>
</dbReference>
<dbReference type="Pfam" id="PF01513">
    <property type="entry name" value="NAD_kinase"/>
    <property type="match status" value="1"/>
</dbReference>
<dbReference type="GO" id="GO:0051287">
    <property type="term" value="F:NAD binding"/>
    <property type="evidence" value="ECO:0007669"/>
    <property type="project" value="UniProtKB-ARBA"/>
</dbReference>
<dbReference type="GO" id="GO:0005524">
    <property type="term" value="F:ATP binding"/>
    <property type="evidence" value="ECO:0007669"/>
    <property type="project" value="UniProtKB-ARBA"/>
</dbReference>
<dbReference type="Proteomes" id="UP000559987">
    <property type="component" value="Unassembled WGS sequence"/>
</dbReference>
<name>A0A839ULL7_9GAMM</name>
<gene>
    <name evidence="1" type="ORF">FHS30_001926</name>
</gene>
<dbReference type="GO" id="GO:0003951">
    <property type="term" value="F:NAD+ kinase activity"/>
    <property type="evidence" value="ECO:0007669"/>
    <property type="project" value="InterPro"/>
</dbReference>
<dbReference type="Pfam" id="PF20143">
    <property type="entry name" value="NAD_kinase_C"/>
    <property type="match status" value="1"/>
</dbReference>
<keyword evidence="1" id="KW-0808">Transferase</keyword>
<dbReference type="PIRSF" id="PIRSF016907">
    <property type="entry name" value="Kin_ATP-NAD"/>
    <property type="match status" value="1"/>
</dbReference>
<dbReference type="RefSeq" id="WP_246341229.1">
    <property type="nucleotide sequence ID" value="NZ_JACHXZ010000002.1"/>
</dbReference>
<dbReference type="InterPro" id="IPR016064">
    <property type="entry name" value="NAD/diacylglycerol_kinase_sf"/>
</dbReference>
<dbReference type="SUPFAM" id="SSF111331">
    <property type="entry name" value="NAD kinase/diacylglycerol kinase-like"/>
    <property type="match status" value="1"/>
</dbReference>
<reference evidence="1 2" key="1">
    <citation type="submission" date="2020-08" db="EMBL/GenBank/DDBJ databases">
        <title>Genomic Encyclopedia of Type Strains, Phase III (KMG-III): the genomes of soil and plant-associated and newly described type strains.</title>
        <authorList>
            <person name="Whitman W."/>
        </authorList>
    </citation>
    <scope>NUCLEOTIDE SEQUENCE [LARGE SCALE GENOMIC DNA]</scope>
    <source>
        <strain evidence="1 2">CECT 8571</strain>
    </source>
</reference>
<dbReference type="Gene3D" id="3.40.50.10330">
    <property type="entry name" value="Probable inorganic polyphosphate/atp-NAD kinase, domain 1"/>
    <property type="match status" value="1"/>
</dbReference>
<comment type="caution">
    <text evidence="1">The sequence shown here is derived from an EMBL/GenBank/DDBJ whole genome shotgun (WGS) entry which is preliminary data.</text>
</comment>
<protein>
    <submittedName>
        <fullName evidence="1">Putative polyphosphate/ATP-dependent NAD kinase</fullName>
    </submittedName>
</protein>
<dbReference type="EMBL" id="JACHXZ010000002">
    <property type="protein sequence ID" value="MBB3168742.1"/>
    <property type="molecule type" value="Genomic_DNA"/>
</dbReference>
<dbReference type="InterPro" id="IPR039065">
    <property type="entry name" value="AcoX-like"/>
</dbReference>
<keyword evidence="2" id="KW-1185">Reference proteome</keyword>
<proteinExistence type="predicted"/>
<keyword evidence="1" id="KW-0418">Kinase</keyword>
<sequence length="401" mass="42294">MLMNDRLQSTLGRRFKLGLIVNSYAGLGGPAGLKGSDGDAVRAQAMAMNSDLRAPERALRALTCLRGLPVDVYCFAGEMGAAVARAAQLAVQEIGQAEQTPSSAADTIAAARACHAAGCDLILFVGGDGTARNMVEAVGLDQPVLGLPSGVKMHSGVYAIAPEAAAAVIQQLISGELVALDACEVRDIDEQAFREGRVQSRYYGELLVPSEPRYVQAVKEGGREVEALVLDDIAAEITETLTPETLAIFAPGSTTFAITESMGLQATLLGVDLVRNGELIATDLNATTLEQQVMAHTGPVVLVLTAIGGQGHVFGRGNQQLRPALLRHIGRENVVVVATKSKLESLNGRPLLIDTNDPALDADWTGYIRVITGYRDAVLYPLGYPALAASEVHRDGDLDDE</sequence>
<dbReference type="InterPro" id="IPR002504">
    <property type="entry name" value="NADK"/>
</dbReference>
<dbReference type="AlphaFoldDB" id="A0A839ULL7"/>
<dbReference type="GO" id="GO:0006741">
    <property type="term" value="P:NADP+ biosynthetic process"/>
    <property type="evidence" value="ECO:0007669"/>
    <property type="project" value="InterPro"/>
</dbReference>
<dbReference type="PANTHER" id="PTHR40697:SF2">
    <property type="entry name" value="ATP-NAD KINASE-RELATED"/>
    <property type="match status" value="1"/>
</dbReference>
<accession>A0A839ULL7</accession>